<organism evidence="1 2">
    <name type="scientific">Undibacterium parvum</name>
    <dbReference type="NCBI Taxonomy" id="401471"/>
    <lineage>
        <taxon>Bacteria</taxon>
        <taxon>Pseudomonadati</taxon>
        <taxon>Pseudomonadota</taxon>
        <taxon>Betaproteobacteria</taxon>
        <taxon>Burkholderiales</taxon>
        <taxon>Oxalobacteraceae</taxon>
        <taxon>Undibacterium</taxon>
    </lineage>
</organism>
<gene>
    <name evidence="1" type="ORF">EJN92_08075</name>
</gene>
<protein>
    <recommendedName>
        <fullName evidence="3">DUF2917 domain-containing protein</fullName>
    </recommendedName>
</protein>
<accession>A0A3S9HIN7</accession>
<dbReference type="EMBL" id="CP034464">
    <property type="protein sequence ID" value="AZP11965.1"/>
    <property type="molecule type" value="Genomic_DNA"/>
</dbReference>
<dbReference type="KEGG" id="upv:EJN92_08075"/>
<name>A0A3S9HIN7_9BURK</name>
<dbReference type="Proteomes" id="UP000275663">
    <property type="component" value="Chromosome"/>
</dbReference>
<dbReference type="AlphaFoldDB" id="A0A3S9HIN7"/>
<dbReference type="OrthoDB" id="8966870at2"/>
<evidence type="ECO:0000313" key="1">
    <source>
        <dbReference type="EMBL" id="AZP11965.1"/>
    </source>
</evidence>
<proteinExistence type="predicted"/>
<dbReference type="RefSeq" id="WP_126127347.1">
    <property type="nucleotide sequence ID" value="NZ_CP034464.1"/>
</dbReference>
<reference evidence="1 2" key="1">
    <citation type="journal article" date="2011" name="Int. J. Syst. Evol. Microbiol.">
        <title>Description of Undibacterium oligocarboniphilum sp. nov., isolated from purified water, and Undibacterium pigrum strain CCUG 49012 as the type strain of Undibacterium parvum sp. nov., and emended descriptions of the genus Undibacterium and the species Undibacterium pigrum.</title>
        <authorList>
            <person name="Eder W."/>
            <person name="Wanner G."/>
            <person name="Ludwig W."/>
            <person name="Busse H.J."/>
            <person name="Ziemke-Kageler F."/>
            <person name="Lang E."/>
        </authorList>
    </citation>
    <scope>NUCLEOTIDE SEQUENCE [LARGE SCALE GENOMIC DNA]</scope>
    <source>
        <strain evidence="1 2">DSM 23061</strain>
    </source>
</reference>
<keyword evidence="2" id="KW-1185">Reference proteome</keyword>
<evidence type="ECO:0000313" key="2">
    <source>
        <dbReference type="Proteomes" id="UP000275663"/>
    </source>
</evidence>
<evidence type="ECO:0008006" key="3">
    <source>
        <dbReference type="Google" id="ProtNLM"/>
    </source>
</evidence>
<sequence length="111" mass="12483">MHITTLRTGQAWNAYVVAGSKIHLTAGAISLSEAPNWGDAHGFFHETVLYEGASYQVQRSGWLLIKASKNTEFLAEAPEPRNWQAVFFAIKRFSLKLLPLTAKKFFHHKAL</sequence>